<dbReference type="OrthoDB" id="9970547at2759"/>
<dbReference type="PANTHER" id="PTHR32546">
    <property type="entry name" value="G-PROTEIN COUPLED RECEPTOR 158-RELATED"/>
    <property type="match status" value="1"/>
</dbReference>
<comment type="similarity">
    <text evidence="2">Belongs to the G-protein coupled receptor 3 family.</text>
</comment>
<proteinExistence type="inferred from homology"/>
<keyword evidence="7" id="KW-0325">Glycoprotein</keyword>
<gene>
    <name evidence="13" type="primary">LOC108676156</name>
</gene>
<dbReference type="KEGG" id="hazt:108676156"/>
<dbReference type="CDD" id="cd18773">
    <property type="entry name" value="PDC1_HK_sensor"/>
    <property type="match status" value="1"/>
</dbReference>
<dbReference type="Pfam" id="PF22572">
    <property type="entry name" value="GPR158_179_EC"/>
    <property type="match status" value="2"/>
</dbReference>
<evidence type="ECO:0000256" key="5">
    <source>
        <dbReference type="ARBA" id="ARBA00023040"/>
    </source>
</evidence>
<dbReference type="AlphaFoldDB" id="A0A8B7P0Z4"/>
<feature type="chain" id="PRO_5034842791" evidence="10">
    <location>
        <begin position="24"/>
        <end position="810"/>
    </location>
</feature>
<evidence type="ECO:0000256" key="4">
    <source>
        <dbReference type="ARBA" id="ARBA00022729"/>
    </source>
</evidence>
<evidence type="ECO:0000256" key="1">
    <source>
        <dbReference type="ARBA" id="ARBA00004651"/>
    </source>
</evidence>
<evidence type="ECO:0000256" key="9">
    <source>
        <dbReference type="SAM" id="Phobius"/>
    </source>
</evidence>
<keyword evidence="5" id="KW-0297">G-protein coupled receptor</keyword>
<dbReference type="PANTHER" id="PTHR32546:SF25">
    <property type="entry name" value="MIP05539P"/>
    <property type="match status" value="1"/>
</dbReference>
<evidence type="ECO:0000256" key="8">
    <source>
        <dbReference type="ARBA" id="ARBA00023224"/>
    </source>
</evidence>
<dbReference type="InterPro" id="IPR043458">
    <property type="entry name" value="GPR158/179"/>
</dbReference>
<keyword evidence="9" id="KW-1133">Transmembrane helix</keyword>
<feature type="transmembrane region" description="Helical" evidence="9">
    <location>
        <begin position="781"/>
        <end position="800"/>
    </location>
</feature>
<keyword evidence="4 10" id="KW-0732">Signal</keyword>
<evidence type="ECO:0000313" key="13">
    <source>
        <dbReference type="RefSeq" id="XP_018019688.1"/>
    </source>
</evidence>
<evidence type="ECO:0000256" key="7">
    <source>
        <dbReference type="ARBA" id="ARBA00023180"/>
    </source>
</evidence>
<keyword evidence="8" id="KW-0807">Transducer</keyword>
<dbReference type="Proteomes" id="UP000694843">
    <property type="component" value="Unplaced"/>
</dbReference>
<comment type="subcellular location">
    <subcellularLocation>
        <location evidence="1">Cell membrane</location>
        <topology evidence="1">Multi-pass membrane protein</topology>
    </subcellularLocation>
</comment>
<dbReference type="RefSeq" id="XP_018019688.1">
    <property type="nucleotide sequence ID" value="XM_018164199.1"/>
</dbReference>
<feature type="domain" description="GPR158/179 extracellular" evidence="11">
    <location>
        <begin position="647"/>
        <end position="743"/>
    </location>
</feature>
<sequence>MSDCCIKWWGVLLWFVWVLMVAAQFKHHELDEFDQVEALYHSITPENCHIKPRSNLFLPVDTVSHIPDIQDVNINPVFPNRTGLLHLHNMAHARAFFYSYILQTRFKRPPPANESENAYELDPGFMYYFLSCVADVAANPKINSSAIYFQPNMAYTSSYSGFYNKTMPLFAPRAFRMDDFNDPVHMERTSTLNFFQVDDLGAILPSGETSKNYTLEDYFINEWYYSWLPHTNQRQDGITTFQVKIRYANNTNETYVFHGPNAADEKPGPVKFNRPYYDCGRSNKWSVPAVSPIADLYHRHTAFRHIEYPTFTAISVMETDFERIDVNQCPPSKGNDGPNRFSDTARCRKDTTECEPLDGYGFRRGGYQCRCKPGYRLPNVVRRPYLGELVERATWQQYEESFSCQRIGWIHKLPVTYNRLTQEERNWYVTSRFNNATGINSTLGHNLNVNNFIWFLKSVTPETCQSYTKAELTLNGDVAYGADKQFENEARMAIRLANFASAFLQIVDHDEIFAGVRVVDRPFTEDQMMGEVLSILLGNNRVWSAGMYWDRNKFPNRTLFAPFAFKTQENTRKFSMEDLARINNTRLAYNNQPFFRELKSRWSTNFDELEKYWVKLKLRFNETGMQPIRYERYPTFYKAADLRHGMWSEPYYDCSGPVKKWLVKYAAPFFGWDSLRQKLEFKGAVQVAVDLLRMDINQCPAEYFVQNVFKDTHRCDRKTSYCVPIQGRRFETGGYKCECIQGYEYQYEDPITYFDGQLMEAEFNNIIKDTNSRFDFLKCRLAGAVSTSSSSLLLLFVVLVQQVFRKAARH</sequence>
<keyword evidence="6" id="KW-0675">Receptor</keyword>
<feature type="signal peptide" evidence="10">
    <location>
        <begin position="1"/>
        <end position="23"/>
    </location>
</feature>
<dbReference type="Gene3D" id="3.30.450.20">
    <property type="entry name" value="PAS domain"/>
    <property type="match status" value="1"/>
</dbReference>
<keyword evidence="12" id="KW-1185">Reference proteome</keyword>
<evidence type="ECO:0000256" key="3">
    <source>
        <dbReference type="ARBA" id="ARBA00022475"/>
    </source>
</evidence>
<keyword evidence="9" id="KW-0472">Membrane</keyword>
<dbReference type="GeneID" id="108676156"/>
<evidence type="ECO:0000256" key="6">
    <source>
        <dbReference type="ARBA" id="ARBA00023170"/>
    </source>
</evidence>
<organism evidence="12 13">
    <name type="scientific">Hyalella azteca</name>
    <name type="common">Amphipod</name>
    <dbReference type="NCBI Taxonomy" id="294128"/>
    <lineage>
        <taxon>Eukaryota</taxon>
        <taxon>Metazoa</taxon>
        <taxon>Ecdysozoa</taxon>
        <taxon>Arthropoda</taxon>
        <taxon>Crustacea</taxon>
        <taxon>Multicrustacea</taxon>
        <taxon>Malacostraca</taxon>
        <taxon>Eumalacostraca</taxon>
        <taxon>Peracarida</taxon>
        <taxon>Amphipoda</taxon>
        <taxon>Senticaudata</taxon>
        <taxon>Talitrida</taxon>
        <taxon>Talitroidea</taxon>
        <taxon>Hyalellidae</taxon>
        <taxon>Hyalella</taxon>
    </lineage>
</organism>
<evidence type="ECO:0000259" key="11">
    <source>
        <dbReference type="Pfam" id="PF22572"/>
    </source>
</evidence>
<keyword evidence="3" id="KW-1003">Cell membrane</keyword>
<evidence type="ECO:0000256" key="2">
    <source>
        <dbReference type="ARBA" id="ARBA00007242"/>
    </source>
</evidence>
<name>A0A8B7P0Z4_HYAAZ</name>
<keyword evidence="9" id="KW-0812">Transmembrane</keyword>
<feature type="domain" description="GPR158/179 extracellular" evidence="11">
    <location>
        <begin position="272"/>
        <end position="375"/>
    </location>
</feature>
<dbReference type="GO" id="GO:0004930">
    <property type="term" value="F:G protein-coupled receptor activity"/>
    <property type="evidence" value="ECO:0007669"/>
    <property type="project" value="UniProtKB-KW"/>
</dbReference>
<reference evidence="13" key="1">
    <citation type="submission" date="2025-08" db="UniProtKB">
        <authorList>
            <consortium name="RefSeq"/>
        </authorList>
    </citation>
    <scope>IDENTIFICATION</scope>
    <source>
        <tissue evidence="13">Whole organism</tissue>
    </source>
</reference>
<dbReference type="GO" id="GO:0005886">
    <property type="term" value="C:plasma membrane"/>
    <property type="evidence" value="ECO:0007669"/>
    <property type="project" value="UniProtKB-SubCell"/>
</dbReference>
<protein>
    <submittedName>
        <fullName evidence="13">Uncharacterized protein LOC108676156</fullName>
    </submittedName>
</protein>
<accession>A0A8B7P0Z4</accession>
<dbReference type="OMA" id="CLKIGWI"/>
<dbReference type="InterPro" id="IPR054714">
    <property type="entry name" value="GPR158_179_extracellular"/>
</dbReference>
<evidence type="ECO:0000256" key="10">
    <source>
        <dbReference type="SAM" id="SignalP"/>
    </source>
</evidence>
<evidence type="ECO:0000313" key="12">
    <source>
        <dbReference type="Proteomes" id="UP000694843"/>
    </source>
</evidence>